<accession>A0A2P2IUN7</accession>
<name>A0A2P2IUN7_RHIMU</name>
<proteinExistence type="predicted"/>
<organism evidence="1">
    <name type="scientific">Rhizophora mucronata</name>
    <name type="common">Asiatic mangrove</name>
    <dbReference type="NCBI Taxonomy" id="61149"/>
    <lineage>
        <taxon>Eukaryota</taxon>
        <taxon>Viridiplantae</taxon>
        <taxon>Streptophyta</taxon>
        <taxon>Embryophyta</taxon>
        <taxon>Tracheophyta</taxon>
        <taxon>Spermatophyta</taxon>
        <taxon>Magnoliopsida</taxon>
        <taxon>eudicotyledons</taxon>
        <taxon>Gunneridae</taxon>
        <taxon>Pentapetalae</taxon>
        <taxon>rosids</taxon>
        <taxon>fabids</taxon>
        <taxon>Malpighiales</taxon>
        <taxon>Rhizophoraceae</taxon>
        <taxon>Rhizophora</taxon>
    </lineage>
</organism>
<dbReference type="AlphaFoldDB" id="A0A2P2IUN7"/>
<dbReference type="EMBL" id="GGEC01004459">
    <property type="protein sequence ID" value="MBW84942.1"/>
    <property type="molecule type" value="Transcribed_RNA"/>
</dbReference>
<protein>
    <submittedName>
        <fullName evidence="1">Uncharacterized protein</fullName>
    </submittedName>
</protein>
<reference evidence="1" key="1">
    <citation type="submission" date="2018-02" db="EMBL/GenBank/DDBJ databases">
        <title>Rhizophora mucronata_Transcriptome.</title>
        <authorList>
            <person name="Meera S.P."/>
            <person name="Sreeshan A."/>
            <person name="Augustine A."/>
        </authorList>
    </citation>
    <scope>NUCLEOTIDE SEQUENCE</scope>
    <source>
        <tissue evidence="1">Leaf</tissue>
    </source>
</reference>
<evidence type="ECO:0000313" key="1">
    <source>
        <dbReference type="EMBL" id="MBW84942.1"/>
    </source>
</evidence>
<sequence>MPGINILIVQNLTLLILPFSYRVNDSRNLC</sequence>